<dbReference type="Proteomes" id="UP000789739">
    <property type="component" value="Unassembled WGS sequence"/>
</dbReference>
<feature type="compositionally biased region" description="Basic and acidic residues" evidence="9">
    <location>
        <begin position="104"/>
        <end position="129"/>
    </location>
</feature>
<dbReference type="GO" id="GO:0005634">
    <property type="term" value="C:nucleus"/>
    <property type="evidence" value="ECO:0007669"/>
    <property type="project" value="TreeGrafter"/>
</dbReference>
<dbReference type="GO" id="GO:0008270">
    <property type="term" value="F:zinc ion binding"/>
    <property type="evidence" value="ECO:0007669"/>
    <property type="project" value="UniProtKB-KW"/>
</dbReference>
<dbReference type="InterPro" id="IPR000571">
    <property type="entry name" value="Znf_CCCH"/>
</dbReference>
<dbReference type="Gene3D" id="1.20.1390.10">
    <property type="entry name" value="PWI domain"/>
    <property type="match status" value="1"/>
</dbReference>
<dbReference type="Gene3D" id="3.30.70.330">
    <property type="match status" value="2"/>
</dbReference>
<sequence>MIFDDPTALNRLKKYLSDNLGPICDADPDVLADYVVALLKHDKSNQDLKQLCITQLDDFLKKETEPFVQNLFDYLSSKEYLSTKSKGPDQPENVASASSSQTDAKQEKDNSAEKIDKPSSKPGRKREDSEASDDDDRNYKHKERGNHNKDEYKRYGDRSINYSGREDERDGKNKRFRGEGIPTGPAAGTQYNNNYSDDRFKRRRDDSEEEFRSNKVPRNNSHQNVTGTGNGYVSGNVNGPGRWGSDWNSNGLNMPAGDRFDDRRMRGGRINERGGGRGNPMGVRGGYSDIRPGRRQRCRDYDEKGYCMRGDLCPFDHGVDRIVVDEVPMNRPPFDIIQPINANPLAGAMGMMGGGVPGRPPFFMGAGAGRNSFDVDPAFAGQPSRPLNPSADAYDPERATLSRPEELIPSPIHENKDNELQGLTEGNHSESTISLTPTPNTSQFMDSGNASTRGASYRGRSRGRGGRGGFTRPSSGQGVKNSSLVVENIPPEFCAIDKVNEFFKKFGTITNINVDLAYQKAIVQFSTSQEAARAYNSPEPIFDNRFVKVYWHKGDKDEQQTLTATSVKPSSALAKPDTSLINQAETPAQQPLDLEAQKRKEDSLKALYKAQADLMERHIQAEKTLIELSEKKKIDPKMREELEKTLSKVSLEIKVDTSINAARNPTTGNVFLTKTLMDEKDREQLDRELDALRKLKVTGDSLEAETQQQQQTTSEAPKTEGEPLAAVAAAAASSTTSDASTYRGRGRGTFYRARGARGGWPRARGGGVMRSYKLDNRTTKLLVKEVPVGTKEALRAYFEQFGEVETMSFADVTKTAIVQYKSRKDAEQAMLKGTNIPDIGTLQMAWHNATAQNTALTDTSPTVHEGEPLQGGQSSTLPVDSSEISHEGQATTSTDPTLLAAPVASADGGED</sequence>
<evidence type="ECO:0000256" key="4">
    <source>
        <dbReference type="ARBA" id="ARBA00022833"/>
    </source>
</evidence>
<dbReference type="SUPFAM" id="SSF54928">
    <property type="entry name" value="RNA-binding domain, RBD"/>
    <property type="match status" value="1"/>
</dbReference>
<feature type="compositionally biased region" description="Polar residues" evidence="9">
    <location>
        <begin position="424"/>
        <end position="450"/>
    </location>
</feature>
<evidence type="ECO:0000256" key="7">
    <source>
        <dbReference type="PROSITE-ProRule" id="PRU00176"/>
    </source>
</evidence>
<feature type="compositionally biased region" description="Polar residues" evidence="9">
    <location>
        <begin position="93"/>
        <end position="103"/>
    </location>
</feature>
<feature type="compositionally biased region" description="Basic and acidic residues" evidence="9">
    <location>
        <begin position="196"/>
        <end position="213"/>
    </location>
</feature>
<feature type="region of interest" description="Disordered" evidence="9">
    <location>
        <begin position="700"/>
        <end position="722"/>
    </location>
</feature>
<feature type="compositionally biased region" description="Basic and acidic residues" evidence="9">
    <location>
        <begin position="395"/>
        <end position="406"/>
    </location>
</feature>
<evidence type="ECO:0000256" key="9">
    <source>
        <dbReference type="SAM" id="MobiDB-lite"/>
    </source>
</evidence>
<dbReference type="Pfam" id="PF01480">
    <property type="entry name" value="PWI"/>
    <property type="match status" value="1"/>
</dbReference>
<keyword evidence="2 8" id="KW-0479">Metal-binding</keyword>
<feature type="compositionally biased region" description="Basic and acidic residues" evidence="9">
    <location>
        <begin position="145"/>
        <end position="157"/>
    </location>
</feature>
<dbReference type="SMART" id="SM00360">
    <property type="entry name" value="RRM"/>
    <property type="match status" value="2"/>
</dbReference>
<proteinExistence type="predicted"/>
<feature type="domain" description="RRM" evidence="10">
    <location>
        <begin position="779"/>
        <end position="849"/>
    </location>
</feature>
<evidence type="ECO:0000256" key="6">
    <source>
        <dbReference type="ARBA" id="ARBA00043866"/>
    </source>
</evidence>
<keyword evidence="1" id="KW-0507">mRNA processing</keyword>
<feature type="region of interest" description="Disordered" evidence="9">
    <location>
        <begin position="375"/>
        <end position="482"/>
    </location>
</feature>
<dbReference type="PROSITE" id="PS50103">
    <property type="entry name" value="ZF_C3H1"/>
    <property type="match status" value="1"/>
</dbReference>
<dbReference type="InterPro" id="IPR036855">
    <property type="entry name" value="Znf_CCCH_sf"/>
</dbReference>
<organism evidence="12 13">
    <name type="scientific">Paraglomus brasilianum</name>
    <dbReference type="NCBI Taxonomy" id="144538"/>
    <lineage>
        <taxon>Eukaryota</taxon>
        <taxon>Fungi</taxon>
        <taxon>Fungi incertae sedis</taxon>
        <taxon>Mucoromycota</taxon>
        <taxon>Glomeromycotina</taxon>
        <taxon>Glomeromycetes</taxon>
        <taxon>Paraglomerales</taxon>
        <taxon>Paraglomeraceae</taxon>
        <taxon>Paraglomus</taxon>
    </lineage>
</organism>
<dbReference type="InterPro" id="IPR036483">
    <property type="entry name" value="PWI_dom_sf"/>
</dbReference>
<evidence type="ECO:0000256" key="8">
    <source>
        <dbReference type="PROSITE-ProRule" id="PRU00723"/>
    </source>
</evidence>
<dbReference type="AlphaFoldDB" id="A0A9N9G1G5"/>
<dbReference type="PROSITE" id="PS50102">
    <property type="entry name" value="RRM"/>
    <property type="match status" value="2"/>
</dbReference>
<evidence type="ECO:0000313" key="12">
    <source>
        <dbReference type="EMBL" id="CAG8570885.1"/>
    </source>
</evidence>
<evidence type="ECO:0000313" key="13">
    <source>
        <dbReference type="Proteomes" id="UP000789739"/>
    </source>
</evidence>
<dbReference type="PANTHER" id="PTHR14398:SF0">
    <property type="entry name" value="ZINC FINGER PROTEIN SWM"/>
    <property type="match status" value="1"/>
</dbReference>
<evidence type="ECO:0000256" key="3">
    <source>
        <dbReference type="ARBA" id="ARBA00022771"/>
    </source>
</evidence>
<dbReference type="SUPFAM" id="SSF101233">
    <property type="entry name" value="PWI domain"/>
    <property type="match status" value="1"/>
</dbReference>
<dbReference type="InterPro" id="IPR000504">
    <property type="entry name" value="RRM_dom"/>
</dbReference>
<feature type="domain" description="RRM" evidence="10">
    <location>
        <begin position="482"/>
        <end position="554"/>
    </location>
</feature>
<keyword evidence="5 7" id="KW-0694">RNA-binding</keyword>
<keyword evidence="13" id="KW-1185">Reference proteome</keyword>
<evidence type="ECO:0000256" key="5">
    <source>
        <dbReference type="ARBA" id="ARBA00022884"/>
    </source>
</evidence>
<dbReference type="InterPro" id="IPR035979">
    <property type="entry name" value="RBD_domain_sf"/>
</dbReference>
<dbReference type="EMBL" id="CAJVPI010000773">
    <property type="protein sequence ID" value="CAG8570885.1"/>
    <property type="molecule type" value="Genomic_DNA"/>
</dbReference>
<reference evidence="12" key="1">
    <citation type="submission" date="2021-06" db="EMBL/GenBank/DDBJ databases">
        <authorList>
            <person name="Kallberg Y."/>
            <person name="Tangrot J."/>
            <person name="Rosling A."/>
        </authorList>
    </citation>
    <scope>NUCLEOTIDE SEQUENCE</scope>
    <source>
        <strain evidence="12">BR232B</strain>
    </source>
</reference>
<keyword evidence="4 8" id="KW-0862">Zinc</keyword>
<feature type="compositionally biased region" description="Gly residues" evidence="9">
    <location>
        <begin position="276"/>
        <end position="285"/>
    </location>
</feature>
<comment type="function">
    <text evidence="6">May be involved in the turnover of nuclear polyadenylated (pA+) RNA.</text>
</comment>
<dbReference type="InterPro" id="IPR012677">
    <property type="entry name" value="Nucleotide-bd_a/b_plait_sf"/>
</dbReference>
<feature type="zinc finger region" description="C3H1-type" evidence="8">
    <location>
        <begin position="292"/>
        <end position="320"/>
    </location>
</feature>
<feature type="compositionally biased region" description="Basic and acidic residues" evidence="9">
    <location>
        <begin position="258"/>
        <end position="275"/>
    </location>
</feature>
<keyword evidence="3 8" id="KW-0863">Zinc-finger</keyword>
<name>A0A9N9G1G5_9GLOM</name>
<evidence type="ECO:0000259" key="11">
    <source>
        <dbReference type="PROSITE" id="PS50103"/>
    </source>
</evidence>
<feature type="compositionally biased region" description="Basic and acidic residues" evidence="9">
    <location>
        <begin position="164"/>
        <end position="178"/>
    </location>
</feature>
<dbReference type="SUPFAM" id="SSF90229">
    <property type="entry name" value="CCCH zinc finger"/>
    <property type="match status" value="1"/>
</dbReference>
<feature type="compositionally biased region" description="Polar residues" evidence="9">
    <location>
        <begin position="216"/>
        <end position="237"/>
    </location>
</feature>
<evidence type="ECO:0000256" key="2">
    <source>
        <dbReference type="ARBA" id="ARBA00022723"/>
    </source>
</evidence>
<dbReference type="CDD" id="cd12257">
    <property type="entry name" value="RRM1_RBM26_like"/>
    <property type="match status" value="1"/>
</dbReference>
<accession>A0A9N9G1G5</accession>
<dbReference type="Pfam" id="PF00642">
    <property type="entry name" value="zf-CCCH"/>
    <property type="match status" value="1"/>
</dbReference>
<evidence type="ECO:0000256" key="1">
    <source>
        <dbReference type="ARBA" id="ARBA00022664"/>
    </source>
</evidence>
<dbReference type="GO" id="GO:0006397">
    <property type="term" value="P:mRNA processing"/>
    <property type="evidence" value="ECO:0007669"/>
    <property type="project" value="UniProtKB-KW"/>
</dbReference>
<dbReference type="OrthoDB" id="443401at2759"/>
<comment type="caution">
    <text evidence="12">The sequence shown here is derived from an EMBL/GenBank/DDBJ whole genome shotgun (WGS) entry which is preliminary data.</text>
</comment>
<feature type="domain" description="C3H1-type" evidence="11">
    <location>
        <begin position="292"/>
        <end position="320"/>
    </location>
</feature>
<dbReference type="SMART" id="SM00356">
    <property type="entry name" value="ZnF_C3H1"/>
    <property type="match status" value="1"/>
</dbReference>
<dbReference type="Pfam" id="PF14605">
    <property type="entry name" value="Nup35_RRM_2"/>
    <property type="match status" value="1"/>
</dbReference>
<protein>
    <submittedName>
        <fullName evidence="12">433_t:CDS:1</fullName>
    </submittedName>
</protein>
<feature type="region of interest" description="Disordered" evidence="9">
    <location>
        <begin position="81"/>
        <end position="294"/>
    </location>
</feature>
<dbReference type="InterPro" id="IPR002483">
    <property type="entry name" value="PWI_dom"/>
</dbReference>
<gene>
    <name evidence="12" type="ORF">PBRASI_LOCUS6092</name>
</gene>
<dbReference type="PANTHER" id="PTHR14398">
    <property type="entry name" value="RNA RECOGNITION RRM/RNP DOMAIN"/>
    <property type="match status" value="1"/>
</dbReference>
<dbReference type="InterPro" id="IPR045137">
    <property type="entry name" value="RBM26/27"/>
</dbReference>
<feature type="region of interest" description="Disordered" evidence="9">
    <location>
        <begin position="858"/>
        <end position="911"/>
    </location>
</feature>
<dbReference type="GO" id="GO:0003723">
    <property type="term" value="F:RNA binding"/>
    <property type="evidence" value="ECO:0007669"/>
    <property type="project" value="UniProtKB-UniRule"/>
</dbReference>
<evidence type="ECO:0000259" key="10">
    <source>
        <dbReference type="PROSITE" id="PS50102"/>
    </source>
</evidence>